<dbReference type="Pfam" id="PF13302">
    <property type="entry name" value="Acetyltransf_3"/>
    <property type="match status" value="1"/>
</dbReference>
<dbReference type="InterPro" id="IPR000182">
    <property type="entry name" value="GNAT_dom"/>
</dbReference>
<evidence type="ECO:0000313" key="2">
    <source>
        <dbReference type="EMBL" id="MCI5756163.1"/>
    </source>
</evidence>
<proteinExistence type="predicted"/>
<evidence type="ECO:0000313" key="3">
    <source>
        <dbReference type="Proteomes" id="UP001139365"/>
    </source>
</evidence>
<dbReference type="PANTHER" id="PTHR43792">
    <property type="entry name" value="GNAT FAMILY, PUTATIVE (AFU_ORTHOLOGUE AFUA_3G00765)-RELATED-RELATED"/>
    <property type="match status" value="1"/>
</dbReference>
<dbReference type="InterPro" id="IPR051531">
    <property type="entry name" value="N-acetyltransferase"/>
</dbReference>
<dbReference type="EMBL" id="JALEMU010000124">
    <property type="protein sequence ID" value="MCI5756163.1"/>
    <property type="molecule type" value="Genomic_DNA"/>
</dbReference>
<dbReference type="CDD" id="cd04301">
    <property type="entry name" value="NAT_SF"/>
    <property type="match status" value="1"/>
</dbReference>
<evidence type="ECO:0000259" key="1">
    <source>
        <dbReference type="PROSITE" id="PS51186"/>
    </source>
</evidence>
<gene>
    <name evidence="2" type="ORF">MR241_07710</name>
</gene>
<dbReference type="SUPFAM" id="SSF55729">
    <property type="entry name" value="Acyl-CoA N-acyltransferases (Nat)"/>
    <property type="match status" value="1"/>
</dbReference>
<dbReference type="PANTHER" id="PTHR43792:SF1">
    <property type="entry name" value="N-ACETYLTRANSFERASE DOMAIN-CONTAINING PROTEIN"/>
    <property type="match status" value="1"/>
</dbReference>
<dbReference type="PROSITE" id="PS51186">
    <property type="entry name" value="GNAT"/>
    <property type="match status" value="1"/>
</dbReference>
<sequence length="176" mass="20383">MTLPIRKKMQIKTERLILKAYSEQDIDTLIDLLTDPEVTGTFMVPEMESRNCAEKLVRKLIDFSQPDDTKHLEYGIYLSEKLIGFINDCGAEDDEIEIGYVIHPQYQRHGYATEAVRAVITELREMGFRKITAGYFSENTASLRVMEKCGMQKTTITDEEDYRGKHHICKYCEICL</sequence>
<feature type="domain" description="N-acetyltransferase" evidence="1">
    <location>
        <begin position="16"/>
        <end position="175"/>
    </location>
</feature>
<dbReference type="Proteomes" id="UP001139365">
    <property type="component" value="Unassembled WGS sequence"/>
</dbReference>
<protein>
    <submittedName>
        <fullName evidence="2">GNAT family N-acetyltransferase</fullName>
    </submittedName>
</protein>
<accession>A0AAE3FHZ7</accession>
<dbReference type="Gene3D" id="3.40.630.30">
    <property type="match status" value="1"/>
</dbReference>
<dbReference type="InterPro" id="IPR016181">
    <property type="entry name" value="Acyl_CoA_acyltransferase"/>
</dbReference>
<dbReference type="AlphaFoldDB" id="A0AAE3FHZ7"/>
<name>A0AAE3FHZ7_9BACT</name>
<comment type="caution">
    <text evidence="2">The sequence shown here is derived from an EMBL/GenBank/DDBJ whole genome shotgun (WGS) entry which is preliminary data.</text>
</comment>
<dbReference type="GO" id="GO:0016747">
    <property type="term" value="F:acyltransferase activity, transferring groups other than amino-acyl groups"/>
    <property type="evidence" value="ECO:0007669"/>
    <property type="project" value="InterPro"/>
</dbReference>
<reference evidence="2 3" key="1">
    <citation type="submission" date="2022-03" db="EMBL/GenBank/DDBJ databases">
        <title>Metagenome-assembled genomes from swine fecal metagenomes.</title>
        <authorList>
            <person name="Holman D.B."/>
            <person name="Kommadath A."/>
        </authorList>
    </citation>
    <scope>NUCLEOTIDE SEQUENCE [LARGE SCALE GENOMIC DNA]</scope>
    <source>
        <strain evidence="2">SUG147</strain>
    </source>
</reference>
<organism evidence="2 3">
    <name type="scientific">Candidatus Colimorpha enterica</name>
    <dbReference type="NCBI Taxonomy" id="3083063"/>
    <lineage>
        <taxon>Bacteria</taxon>
        <taxon>Pseudomonadati</taxon>
        <taxon>Bacteroidota</taxon>
        <taxon>Bacteroidia</taxon>
        <taxon>Bacteroidales</taxon>
        <taxon>Candidatus Colimorpha</taxon>
    </lineage>
</organism>